<dbReference type="SMART" id="SM00317">
    <property type="entry name" value="SET"/>
    <property type="match status" value="1"/>
</dbReference>
<gene>
    <name evidence="11" type="ORF">VKT23_012914</name>
</gene>
<keyword evidence="6" id="KW-0479">Metal-binding</keyword>
<dbReference type="InterPro" id="IPR001214">
    <property type="entry name" value="SET_dom"/>
</dbReference>
<keyword evidence="3" id="KW-0489">Methyltransferase</keyword>
<keyword evidence="7" id="KW-0862">Zinc</keyword>
<comment type="subcellular location">
    <subcellularLocation>
        <location evidence="1">Chromosome</location>
    </subcellularLocation>
</comment>
<keyword evidence="4" id="KW-0808">Transferase</keyword>
<evidence type="ECO:0000259" key="10">
    <source>
        <dbReference type="PROSITE" id="PS50868"/>
    </source>
</evidence>
<evidence type="ECO:0000256" key="4">
    <source>
        <dbReference type="ARBA" id="ARBA00022679"/>
    </source>
</evidence>
<comment type="caution">
    <text evidence="11">The sequence shown here is derived from an EMBL/GenBank/DDBJ whole genome shotgun (WGS) entry which is preliminary data.</text>
</comment>
<feature type="compositionally biased region" description="Basic and acidic residues" evidence="8">
    <location>
        <begin position="10"/>
        <end position="19"/>
    </location>
</feature>
<dbReference type="PROSITE" id="PS50280">
    <property type="entry name" value="SET"/>
    <property type="match status" value="1"/>
</dbReference>
<keyword evidence="5" id="KW-0949">S-adenosyl-L-methionine</keyword>
<evidence type="ECO:0008006" key="13">
    <source>
        <dbReference type="Google" id="ProtNLM"/>
    </source>
</evidence>
<dbReference type="PROSITE" id="PS50868">
    <property type="entry name" value="POST_SET"/>
    <property type="match status" value="1"/>
</dbReference>
<evidence type="ECO:0000313" key="12">
    <source>
        <dbReference type="Proteomes" id="UP001498398"/>
    </source>
</evidence>
<proteinExistence type="predicted"/>
<evidence type="ECO:0000256" key="1">
    <source>
        <dbReference type="ARBA" id="ARBA00004286"/>
    </source>
</evidence>
<dbReference type="EMBL" id="JBANRG010000033">
    <property type="protein sequence ID" value="KAK7450604.1"/>
    <property type="molecule type" value="Genomic_DNA"/>
</dbReference>
<dbReference type="InterPro" id="IPR050973">
    <property type="entry name" value="H3K9_Histone-Lys_N-MTase"/>
</dbReference>
<protein>
    <recommendedName>
        <fullName evidence="13">SET domain-containing protein</fullName>
    </recommendedName>
</protein>
<dbReference type="PANTHER" id="PTHR46223:SF3">
    <property type="entry name" value="HISTONE-LYSINE N-METHYLTRANSFERASE SET-23"/>
    <property type="match status" value="1"/>
</dbReference>
<feature type="region of interest" description="Disordered" evidence="8">
    <location>
        <begin position="186"/>
        <end position="212"/>
    </location>
</feature>
<feature type="compositionally biased region" description="Polar residues" evidence="8">
    <location>
        <begin position="195"/>
        <end position="210"/>
    </location>
</feature>
<sequence>MAKALPPKRMASDTSDRKKTSSSAIKVKPAFIEKTDGNTSWLELPDSDSEYEHEESHINDAITAPRVSKVSSAQSSKKGKKNSKVLPPDQRRITSFFVPQMKVNHTKLSNLPPCTDSTNTDADRPNQSIVGVSKESHAASALVQSSPPNTRASVEHIILSPTSATVHVVRTEPFRSKERFKSNILWEQPSPRPGHTQTLPAQVQSTTTPSGFLARPSRVVPKPIVRDEKLLRIERDWNEKARAAGAAEITIINDIDGTPPVDENFIYYENARAYNTDNQLPSFARLKRSLPKANCPSCKKNKSCSQDCECDVMLVFHDDDFKNIHPYDDDGFFQFNVPQGGIVMECNPKCPCNKRVCVNSVAQHPRSVPIEVFKTQDRGWGVRSSAFVKRGTVLGIYTGDLIHRSIAEGLEGEKATYVFDLDTDEDLESDSSGDKYSVDASSSGNWTRFINHSCSPNLQIYSAAWETRVDMGMQNLVFVAKQNIKAGIEFTFDYDPEQADDAGDPPEGAIPCLCRTEKCRGWVRAPTVRHHASQQESV</sequence>
<feature type="domain" description="Post-SET" evidence="10">
    <location>
        <begin position="508"/>
        <end position="524"/>
    </location>
</feature>
<dbReference type="InterPro" id="IPR003616">
    <property type="entry name" value="Post-SET_dom"/>
</dbReference>
<accession>A0ABR1J5D4</accession>
<keyword evidence="2" id="KW-0158">Chromosome</keyword>
<dbReference type="PANTHER" id="PTHR46223">
    <property type="entry name" value="HISTONE-LYSINE N-METHYLTRANSFERASE SUV39H"/>
    <property type="match status" value="1"/>
</dbReference>
<dbReference type="Pfam" id="PF00856">
    <property type="entry name" value="SET"/>
    <property type="match status" value="1"/>
</dbReference>
<evidence type="ECO:0000256" key="6">
    <source>
        <dbReference type="ARBA" id="ARBA00022723"/>
    </source>
</evidence>
<dbReference type="SUPFAM" id="SSF82199">
    <property type="entry name" value="SET domain"/>
    <property type="match status" value="1"/>
</dbReference>
<dbReference type="Pfam" id="PF05033">
    <property type="entry name" value="Pre-SET"/>
    <property type="match status" value="1"/>
</dbReference>
<dbReference type="Proteomes" id="UP001498398">
    <property type="component" value="Unassembled WGS sequence"/>
</dbReference>
<organism evidence="11 12">
    <name type="scientific">Marasmiellus scandens</name>
    <dbReference type="NCBI Taxonomy" id="2682957"/>
    <lineage>
        <taxon>Eukaryota</taxon>
        <taxon>Fungi</taxon>
        <taxon>Dikarya</taxon>
        <taxon>Basidiomycota</taxon>
        <taxon>Agaricomycotina</taxon>
        <taxon>Agaricomycetes</taxon>
        <taxon>Agaricomycetidae</taxon>
        <taxon>Agaricales</taxon>
        <taxon>Marasmiineae</taxon>
        <taxon>Omphalotaceae</taxon>
        <taxon>Marasmiellus</taxon>
    </lineage>
</organism>
<reference evidence="11 12" key="1">
    <citation type="submission" date="2024-01" db="EMBL/GenBank/DDBJ databases">
        <title>A draft genome for the cacao thread blight pathogen Marasmiellus scandens.</title>
        <authorList>
            <person name="Baruah I.K."/>
            <person name="Leung J."/>
            <person name="Bukari Y."/>
            <person name="Amoako-Attah I."/>
            <person name="Meinhardt L.W."/>
            <person name="Bailey B.A."/>
            <person name="Cohen S.P."/>
        </authorList>
    </citation>
    <scope>NUCLEOTIDE SEQUENCE [LARGE SCALE GENOMIC DNA]</scope>
    <source>
        <strain evidence="11 12">GH-19</strain>
    </source>
</reference>
<dbReference type="InterPro" id="IPR007728">
    <property type="entry name" value="Pre-SET_dom"/>
</dbReference>
<dbReference type="InterPro" id="IPR046341">
    <property type="entry name" value="SET_dom_sf"/>
</dbReference>
<evidence type="ECO:0000256" key="5">
    <source>
        <dbReference type="ARBA" id="ARBA00022691"/>
    </source>
</evidence>
<dbReference type="Gene3D" id="2.170.270.10">
    <property type="entry name" value="SET domain"/>
    <property type="match status" value="1"/>
</dbReference>
<evidence type="ECO:0000256" key="3">
    <source>
        <dbReference type="ARBA" id="ARBA00022603"/>
    </source>
</evidence>
<name>A0ABR1J5D4_9AGAR</name>
<keyword evidence="12" id="KW-1185">Reference proteome</keyword>
<evidence type="ECO:0000256" key="8">
    <source>
        <dbReference type="SAM" id="MobiDB-lite"/>
    </source>
</evidence>
<evidence type="ECO:0000313" key="11">
    <source>
        <dbReference type="EMBL" id="KAK7450604.1"/>
    </source>
</evidence>
<feature type="compositionally biased region" description="Low complexity" evidence="8">
    <location>
        <begin position="67"/>
        <end position="76"/>
    </location>
</feature>
<evidence type="ECO:0000256" key="7">
    <source>
        <dbReference type="ARBA" id="ARBA00022833"/>
    </source>
</evidence>
<feature type="domain" description="SET" evidence="9">
    <location>
        <begin position="368"/>
        <end position="495"/>
    </location>
</feature>
<feature type="region of interest" description="Disordered" evidence="8">
    <location>
        <begin position="1"/>
        <end position="90"/>
    </location>
</feature>
<evidence type="ECO:0000256" key="2">
    <source>
        <dbReference type="ARBA" id="ARBA00022454"/>
    </source>
</evidence>
<evidence type="ECO:0000259" key="9">
    <source>
        <dbReference type="PROSITE" id="PS50280"/>
    </source>
</evidence>